<evidence type="ECO:0000313" key="3">
    <source>
        <dbReference type="Proteomes" id="UP000718451"/>
    </source>
</evidence>
<dbReference type="EMBL" id="JAAWWL010000002">
    <property type="protein sequence ID" value="NKI33082.1"/>
    <property type="molecule type" value="Genomic_DNA"/>
</dbReference>
<dbReference type="RefSeq" id="WP_168553232.1">
    <property type="nucleotide sequence ID" value="NZ_JAAWWL010000002.1"/>
</dbReference>
<evidence type="ECO:0000256" key="1">
    <source>
        <dbReference type="SAM" id="MobiDB-lite"/>
    </source>
</evidence>
<protein>
    <submittedName>
        <fullName evidence="2">Uncharacterized protein</fullName>
    </submittedName>
</protein>
<feature type="compositionally biased region" description="Polar residues" evidence="1">
    <location>
        <begin position="161"/>
        <end position="176"/>
    </location>
</feature>
<accession>A0ABX1GSZ6</accession>
<reference evidence="2 3" key="1">
    <citation type="submission" date="2020-04" db="EMBL/GenBank/DDBJ databases">
        <authorList>
            <person name="Yoon J."/>
        </authorList>
    </citation>
    <scope>NUCLEOTIDE SEQUENCE [LARGE SCALE GENOMIC DNA]</scope>
    <source>
        <strain evidence="2 3">DJ-13</strain>
    </source>
</reference>
<dbReference type="Proteomes" id="UP000718451">
    <property type="component" value="Unassembled WGS sequence"/>
</dbReference>
<evidence type="ECO:0000313" key="2">
    <source>
        <dbReference type="EMBL" id="NKI33082.1"/>
    </source>
</evidence>
<sequence>MKLKQLGGVALGAFASFLVIIACQEDSEDLNQDAEQGAIEAPAKLISFSAAQNMHNNYMVNRASVIEKYEREVNQKDDFVAIQYSEWDLETIEEYIAYVKQEANAANVNVNTLRFYFGQYDQSQDGKSNLFIVPTTDFDGVNLGFYIDGSGAASPLKGKGDTSSKNGGSLILNYSQGGPPPPDDF</sequence>
<feature type="region of interest" description="Disordered" evidence="1">
    <location>
        <begin position="154"/>
        <end position="185"/>
    </location>
</feature>
<comment type="caution">
    <text evidence="2">The sequence shown here is derived from an EMBL/GenBank/DDBJ whole genome shotgun (WGS) entry which is preliminary data.</text>
</comment>
<keyword evidence="3" id="KW-1185">Reference proteome</keyword>
<dbReference type="PROSITE" id="PS51257">
    <property type="entry name" value="PROKAR_LIPOPROTEIN"/>
    <property type="match status" value="1"/>
</dbReference>
<organism evidence="2 3">
    <name type="scientific">Croceivirga thetidis</name>
    <dbReference type="NCBI Taxonomy" id="2721623"/>
    <lineage>
        <taxon>Bacteria</taxon>
        <taxon>Pseudomonadati</taxon>
        <taxon>Bacteroidota</taxon>
        <taxon>Flavobacteriia</taxon>
        <taxon>Flavobacteriales</taxon>
        <taxon>Flavobacteriaceae</taxon>
        <taxon>Croceivirga</taxon>
    </lineage>
</organism>
<name>A0ABX1GSZ6_9FLAO</name>
<proteinExistence type="predicted"/>
<gene>
    <name evidence="2" type="ORF">HCU67_14080</name>
</gene>